<dbReference type="InterPro" id="IPR000182">
    <property type="entry name" value="GNAT_dom"/>
</dbReference>
<dbReference type="GO" id="GO:0008999">
    <property type="term" value="F:protein-N-terminal-alanine acetyltransferase activity"/>
    <property type="evidence" value="ECO:0007669"/>
    <property type="project" value="TreeGrafter"/>
</dbReference>
<dbReference type="Pfam" id="PF13302">
    <property type="entry name" value="Acetyltransf_3"/>
    <property type="match status" value="1"/>
</dbReference>
<dbReference type="PANTHER" id="PTHR43441">
    <property type="entry name" value="RIBOSOMAL-PROTEIN-SERINE ACETYLTRANSFERASE"/>
    <property type="match status" value="1"/>
</dbReference>
<dbReference type="InterPro" id="IPR016181">
    <property type="entry name" value="Acyl_CoA_acyltransferase"/>
</dbReference>
<evidence type="ECO:0000313" key="2">
    <source>
        <dbReference type="EMBL" id="SDH53106.1"/>
    </source>
</evidence>
<dbReference type="GO" id="GO:1990189">
    <property type="term" value="F:protein N-terminal-serine acetyltransferase activity"/>
    <property type="evidence" value="ECO:0007669"/>
    <property type="project" value="TreeGrafter"/>
</dbReference>
<sequence length="194" mass="21857">MVTRRERAERLRIVGERCVLRDWALGDAEPLRALLDPRASWHDTNGPYLGRPTPEDMTRVRDGYLALAAMPADQVPMPRASLAIADPQTDAVLGCVSWSWESRETDWRRIGIVLYDERKRGRGIGREALALWTDHLFAVTDALRLDLATYSGNVGMQRAAEAAGFTLEARMRQARRWSGGVHDALVYGVLRSER</sequence>
<reference evidence="3" key="1">
    <citation type="submission" date="2016-10" db="EMBL/GenBank/DDBJ databases">
        <authorList>
            <person name="Varghese N."/>
            <person name="Submissions S."/>
        </authorList>
    </citation>
    <scope>NUCLEOTIDE SEQUENCE [LARGE SCALE GENOMIC DNA]</scope>
    <source>
        <strain evidence="3">DSM 22002</strain>
    </source>
</reference>
<feature type="domain" description="N-acetyltransferase" evidence="1">
    <location>
        <begin position="17"/>
        <end position="166"/>
    </location>
</feature>
<dbReference type="PANTHER" id="PTHR43441:SF2">
    <property type="entry name" value="FAMILY ACETYLTRANSFERASE, PUTATIVE (AFU_ORTHOLOGUE AFUA_7G00850)-RELATED"/>
    <property type="match status" value="1"/>
</dbReference>
<evidence type="ECO:0000313" key="3">
    <source>
        <dbReference type="Proteomes" id="UP000198822"/>
    </source>
</evidence>
<protein>
    <submittedName>
        <fullName evidence="2">Protein N-acetyltransferase, RimJ/RimL family</fullName>
    </submittedName>
</protein>
<gene>
    <name evidence="2" type="ORF">SAMN04489720_1528</name>
</gene>
<proteinExistence type="predicted"/>
<dbReference type="AlphaFoldDB" id="A0A1G8D5U0"/>
<dbReference type="EMBL" id="LT629695">
    <property type="protein sequence ID" value="SDH53106.1"/>
    <property type="molecule type" value="Genomic_DNA"/>
</dbReference>
<accession>A0A1G8D5U0</accession>
<dbReference type="SUPFAM" id="SSF55729">
    <property type="entry name" value="Acyl-CoA N-acyltransferases (Nat)"/>
    <property type="match status" value="1"/>
</dbReference>
<keyword evidence="3" id="KW-1185">Reference proteome</keyword>
<dbReference type="STRING" id="399736.SAMN04489720_1528"/>
<keyword evidence="2" id="KW-0808">Transferase</keyword>
<name>A0A1G8D5U0_9MICO</name>
<organism evidence="2 3">
    <name type="scientific">Agrococcus jejuensis</name>
    <dbReference type="NCBI Taxonomy" id="399736"/>
    <lineage>
        <taxon>Bacteria</taxon>
        <taxon>Bacillati</taxon>
        <taxon>Actinomycetota</taxon>
        <taxon>Actinomycetes</taxon>
        <taxon>Micrococcales</taxon>
        <taxon>Microbacteriaceae</taxon>
        <taxon>Agrococcus</taxon>
    </lineage>
</organism>
<dbReference type="InterPro" id="IPR051908">
    <property type="entry name" value="Ribosomal_N-acetyltransferase"/>
</dbReference>
<evidence type="ECO:0000259" key="1">
    <source>
        <dbReference type="Pfam" id="PF13302"/>
    </source>
</evidence>
<dbReference type="Gene3D" id="3.40.630.30">
    <property type="match status" value="1"/>
</dbReference>
<dbReference type="Proteomes" id="UP000198822">
    <property type="component" value="Chromosome I"/>
</dbReference>